<keyword evidence="3" id="KW-1185">Reference proteome</keyword>
<sequence length="237" mass="25655">MDTQTIAATATTPPTRPMTDGAKTTGTTGTAGAEPTCANTGSGGPANRAKSKSPRSPLINVDDVPGGIGMSRLLGEDVLVGLDDECGYVNDHADTLYGRGAIVNRMVPFGSIAAGPLAAWVWVGGDFPYRLDLISNSRYRTLAHGRQITVYNRKTPPDHVMRLGQLRITSPLRTICDIACMDEGGKILAGAESLLPLLMERYEVRAEACLQTLWENPRWPNHSDGVRTLMRLRRRKP</sequence>
<reference evidence="2 3" key="1">
    <citation type="journal article" date="2018" name="Int. J. Syst. Evol. Microbiol.">
        <title>Bifidobacterium catulorum sp. nov., a novel taxon from the faeces of the baby common marmoset (Callithrix jacchus).</title>
        <authorList>
            <person name="Modesto M."/>
            <person name="Michelini S."/>
            <person name="Oki K."/>
            <person name="Biavati B."/>
            <person name="Watanabe K."/>
            <person name="Mattarelli P."/>
        </authorList>
    </citation>
    <scope>NUCLEOTIDE SEQUENCE [LARGE SCALE GENOMIC DNA]</scope>
    <source>
        <strain evidence="2 3">MRM 8.19</strain>
    </source>
</reference>
<comment type="caution">
    <text evidence="2">The sequence shown here is derived from an EMBL/GenBank/DDBJ whole genome shotgun (WGS) entry which is preliminary data.</text>
</comment>
<evidence type="ECO:0000313" key="3">
    <source>
        <dbReference type="Proteomes" id="UP000245753"/>
    </source>
</evidence>
<feature type="region of interest" description="Disordered" evidence="1">
    <location>
        <begin position="1"/>
        <end position="60"/>
    </location>
</feature>
<evidence type="ECO:0000256" key="1">
    <source>
        <dbReference type="SAM" id="MobiDB-lite"/>
    </source>
</evidence>
<dbReference type="EMBL" id="QFFN01000008">
    <property type="protein sequence ID" value="PWG60041.1"/>
    <property type="molecule type" value="Genomic_DNA"/>
</dbReference>
<evidence type="ECO:0000313" key="2">
    <source>
        <dbReference type="EMBL" id="PWG60041.1"/>
    </source>
</evidence>
<dbReference type="AlphaFoldDB" id="A0A2U2MT51"/>
<proteinExistence type="predicted"/>
<dbReference type="Proteomes" id="UP000245753">
    <property type="component" value="Unassembled WGS sequence"/>
</dbReference>
<organism evidence="2 3">
    <name type="scientific">Bifidobacterium catulorum</name>
    <dbReference type="NCBI Taxonomy" id="1630173"/>
    <lineage>
        <taxon>Bacteria</taxon>
        <taxon>Bacillati</taxon>
        <taxon>Actinomycetota</taxon>
        <taxon>Actinomycetes</taxon>
        <taxon>Bifidobacteriales</taxon>
        <taxon>Bifidobacteriaceae</taxon>
        <taxon>Bifidobacterium</taxon>
    </lineage>
</organism>
<name>A0A2U2MT51_9BIFI</name>
<accession>A0A2U2MT51</accession>
<dbReference type="RefSeq" id="WP_146192015.1">
    <property type="nucleotide sequence ID" value="NZ_QFFN01000008.1"/>
</dbReference>
<dbReference type="OrthoDB" id="3239634at2"/>
<gene>
    <name evidence="2" type="ORF">DF200_04570</name>
</gene>
<feature type="compositionally biased region" description="Low complexity" evidence="1">
    <location>
        <begin position="1"/>
        <end position="38"/>
    </location>
</feature>
<protein>
    <submittedName>
        <fullName evidence="2">Uncharacterized protein</fullName>
    </submittedName>
</protein>